<dbReference type="AlphaFoldDB" id="A0A6P1M1V9"/>
<dbReference type="InterPro" id="IPR041233">
    <property type="entry name" value="Melibiase_C"/>
</dbReference>
<gene>
    <name evidence="2" type="ORF">GT409_03595</name>
</gene>
<organism evidence="2 3">
    <name type="scientific">Tichowtungia aerotolerans</name>
    <dbReference type="NCBI Taxonomy" id="2697043"/>
    <lineage>
        <taxon>Bacteria</taxon>
        <taxon>Pseudomonadati</taxon>
        <taxon>Kiritimatiellota</taxon>
        <taxon>Tichowtungiia</taxon>
        <taxon>Tichowtungiales</taxon>
        <taxon>Tichowtungiaceae</taxon>
        <taxon>Tichowtungia</taxon>
    </lineage>
</organism>
<dbReference type="Proteomes" id="UP000464954">
    <property type="component" value="Chromosome"/>
</dbReference>
<sequence>MVRIFSGGDAGFAFEDVAEVGVIADFGDFLHGEVGFCEQLADGSSAVGLFNRSETSQMAILRLSDIGKKGRHVVRDLWRQVDVGEASDDFFAEIPVHGVILVKVSEKTRSGAFA</sequence>
<dbReference type="EMBL" id="CP047593">
    <property type="protein sequence ID" value="QHI68570.1"/>
    <property type="molecule type" value="Genomic_DNA"/>
</dbReference>
<dbReference type="Pfam" id="PF17801">
    <property type="entry name" value="Melibiase_C"/>
    <property type="match status" value="1"/>
</dbReference>
<protein>
    <recommendedName>
        <fullName evidence="1">Alpha galactosidase C-terminal domain-containing protein</fullName>
    </recommendedName>
</protein>
<feature type="domain" description="Alpha galactosidase C-terminal" evidence="1">
    <location>
        <begin position="39"/>
        <end position="104"/>
    </location>
</feature>
<dbReference type="InterPro" id="IPR013780">
    <property type="entry name" value="Glyco_hydro_b"/>
</dbReference>
<dbReference type="SUPFAM" id="SSF51011">
    <property type="entry name" value="Glycosyl hydrolase domain"/>
    <property type="match status" value="1"/>
</dbReference>
<name>A0A6P1M1V9_9BACT</name>
<dbReference type="Gene3D" id="2.60.40.1180">
    <property type="entry name" value="Golgi alpha-mannosidase II"/>
    <property type="match status" value="1"/>
</dbReference>
<keyword evidence="3" id="KW-1185">Reference proteome</keyword>
<accession>A0A6P1M1V9</accession>
<dbReference type="KEGG" id="taer:GT409_03595"/>
<evidence type="ECO:0000313" key="3">
    <source>
        <dbReference type="Proteomes" id="UP000464954"/>
    </source>
</evidence>
<evidence type="ECO:0000259" key="1">
    <source>
        <dbReference type="Pfam" id="PF17801"/>
    </source>
</evidence>
<reference evidence="2 3" key="1">
    <citation type="submission" date="2020-01" db="EMBL/GenBank/DDBJ databases">
        <title>Ponticoccus aerotolerans gen. nov., sp. nov., an anaerobic bacterium and proposal of Ponticoccusceae fam. nov., Ponticoccusles ord. nov. and Ponticoccuse classis nov. in the phylum Kiritimatiellaeota.</title>
        <authorList>
            <person name="Zhou L.Y."/>
            <person name="Du Z.J."/>
        </authorList>
    </citation>
    <scope>NUCLEOTIDE SEQUENCE [LARGE SCALE GENOMIC DNA]</scope>
    <source>
        <strain evidence="2 3">S-5007</strain>
    </source>
</reference>
<proteinExistence type="predicted"/>
<dbReference type="RefSeq" id="WP_160627017.1">
    <property type="nucleotide sequence ID" value="NZ_CP047593.1"/>
</dbReference>
<evidence type="ECO:0000313" key="2">
    <source>
        <dbReference type="EMBL" id="QHI68570.1"/>
    </source>
</evidence>